<accession>A0A5E4BLX3</accession>
<dbReference type="Proteomes" id="UP000662637">
    <property type="component" value="Unassembled WGS sequence"/>
</dbReference>
<evidence type="ECO:0000313" key="2">
    <source>
        <dbReference type="EMBL" id="VTJ70598.1"/>
    </source>
</evidence>
<dbReference type="EMBL" id="WJEC01008855">
    <property type="protein sequence ID" value="KAF7459491.1"/>
    <property type="molecule type" value="Genomic_DNA"/>
</dbReference>
<keyword evidence="3" id="KW-1185">Reference proteome</keyword>
<organism evidence="2 3">
    <name type="scientific">Marmota monax</name>
    <name type="common">Woodchuck</name>
    <dbReference type="NCBI Taxonomy" id="9995"/>
    <lineage>
        <taxon>Eukaryota</taxon>
        <taxon>Metazoa</taxon>
        <taxon>Chordata</taxon>
        <taxon>Craniata</taxon>
        <taxon>Vertebrata</taxon>
        <taxon>Euteleostomi</taxon>
        <taxon>Mammalia</taxon>
        <taxon>Eutheria</taxon>
        <taxon>Euarchontoglires</taxon>
        <taxon>Glires</taxon>
        <taxon>Rodentia</taxon>
        <taxon>Sciuromorpha</taxon>
        <taxon>Sciuridae</taxon>
        <taxon>Xerinae</taxon>
        <taxon>Marmotini</taxon>
        <taxon>Marmota</taxon>
    </lineage>
</organism>
<proteinExistence type="predicted"/>
<dbReference type="Proteomes" id="UP000335636">
    <property type="component" value="Unassembled WGS sequence"/>
</dbReference>
<name>A0A5E4BLX3_MARMO</name>
<gene>
    <name evidence="1" type="ORF">GHT09_020502</name>
    <name evidence="2" type="ORF">MONAX_5E022879</name>
</gene>
<dbReference type="EMBL" id="CABDUW010000514">
    <property type="protein sequence ID" value="VTJ70598.1"/>
    <property type="molecule type" value="Genomic_DNA"/>
</dbReference>
<evidence type="ECO:0000313" key="1">
    <source>
        <dbReference type="EMBL" id="KAF7459491.1"/>
    </source>
</evidence>
<evidence type="ECO:0000313" key="3">
    <source>
        <dbReference type="Proteomes" id="UP000335636"/>
    </source>
</evidence>
<dbReference type="AlphaFoldDB" id="A0A5E4BLX3"/>
<sequence>MVHGGKSRFSTWSALTIDTFIIVQGKIATAFRLKSLVERLKDMLQLKNLFPAVTLSWLDWKMEAPGVMQKLGQDLC</sequence>
<reference evidence="1" key="2">
    <citation type="submission" date="2020-08" db="EMBL/GenBank/DDBJ databases">
        <authorList>
            <person name="Shumante A."/>
            <person name="Zimin A.V."/>
            <person name="Puiu D."/>
            <person name="Salzberg S.L."/>
        </authorList>
    </citation>
    <scope>NUCLEOTIDE SEQUENCE</scope>
    <source>
        <strain evidence="1">WC2-LM</strain>
        <tissue evidence="1">Liver</tissue>
    </source>
</reference>
<reference evidence="2 3" key="1">
    <citation type="submission" date="2019-04" db="EMBL/GenBank/DDBJ databases">
        <authorList>
            <person name="Alioto T."/>
            <person name="Alioto T."/>
        </authorList>
    </citation>
    <scope>NUCLEOTIDE SEQUENCE [LARGE SCALE GENOMIC DNA]</scope>
</reference>
<protein>
    <submittedName>
        <fullName evidence="2">Uncharacterized protein</fullName>
    </submittedName>
</protein>